<name>A0A7X0V9R9_9ACTN</name>
<organism evidence="5 6">
    <name type="scientific">Nocardioides luti</name>
    <dbReference type="NCBI Taxonomy" id="2761101"/>
    <lineage>
        <taxon>Bacteria</taxon>
        <taxon>Bacillati</taxon>
        <taxon>Actinomycetota</taxon>
        <taxon>Actinomycetes</taxon>
        <taxon>Propionibacteriales</taxon>
        <taxon>Nocardioidaceae</taxon>
        <taxon>Nocardioides</taxon>
    </lineage>
</organism>
<evidence type="ECO:0000256" key="3">
    <source>
        <dbReference type="SAM" id="MobiDB-lite"/>
    </source>
</evidence>
<evidence type="ECO:0000313" key="6">
    <source>
        <dbReference type="Proteomes" id="UP000523955"/>
    </source>
</evidence>
<comment type="caution">
    <text evidence="5">The sequence shown here is derived from an EMBL/GenBank/DDBJ whole genome shotgun (WGS) entry which is preliminary data.</text>
</comment>
<gene>
    <name evidence="5" type="ORF">H5V45_02825</name>
</gene>
<dbReference type="EMBL" id="JACKXE010000001">
    <property type="protein sequence ID" value="MBB6626247.1"/>
    <property type="molecule type" value="Genomic_DNA"/>
</dbReference>
<keyword evidence="6" id="KW-1185">Reference proteome</keyword>
<sequence length="340" mass="35603">MSSLRSVRRLALGAATAGLVLPLLGPWTTADAAPADGASTQIVTESTVVRQAENTPPTAPWVLYTRADTPPTAAAFVDGPASPPLGSDSLQLSTATGAEKVFLFNYDHVGTRLTDIAKISYSTYRQTGTGSQLPAMNLQVDYNGAADGGFTTLVFEPVYNTSQQSVAEGTWQSWTGTGTGIWWSTRPINGQCAGAVYSCPNSASDTGLTPWSQIVANNPDAVITGGVGVNQGTGNAGLLSNVDAFTFDRTTYDFERVGDRDGDGVKDDVDNCGSTANADQSDQDGDGLGDACDPDRDGDGIPNESDTNSKDDCKNGGYARFTTPAFRNQGDCVSYFAKQK</sequence>
<dbReference type="SUPFAM" id="SSF103647">
    <property type="entry name" value="TSP type-3 repeat"/>
    <property type="match status" value="1"/>
</dbReference>
<accession>A0A7X0V9R9</accession>
<reference evidence="5 6" key="1">
    <citation type="submission" date="2020-08" db="EMBL/GenBank/DDBJ databases">
        <authorList>
            <person name="Seo M.-J."/>
        </authorList>
    </citation>
    <scope>NUCLEOTIDE SEQUENCE [LARGE SCALE GENOMIC DNA]</scope>
    <source>
        <strain evidence="5 6">KIGAM211</strain>
    </source>
</reference>
<dbReference type="GO" id="GO:0007155">
    <property type="term" value="P:cell adhesion"/>
    <property type="evidence" value="ECO:0007669"/>
    <property type="project" value="InterPro"/>
</dbReference>
<feature type="signal peptide" evidence="4">
    <location>
        <begin position="1"/>
        <end position="32"/>
    </location>
</feature>
<feature type="chain" id="PRO_5030568345" evidence="4">
    <location>
        <begin position="33"/>
        <end position="340"/>
    </location>
</feature>
<evidence type="ECO:0000256" key="1">
    <source>
        <dbReference type="ARBA" id="ARBA00022729"/>
    </source>
</evidence>
<feature type="region of interest" description="Disordered" evidence="3">
    <location>
        <begin position="257"/>
        <end position="315"/>
    </location>
</feature>
<evidence type="ECO:0000256" key="4">
    <source>
        <dbReference type="SAM" id="SignalP"/>
    </source>
</evidence>
<keyword evidence="2" id="KW-0106">Calcium</keyword>
<dbReference type="InterPro" id="IPR003367">
    <property type="entry name" value="Thrombospondin_3-like_rpt"/>
</dbReference>
<dbReference type="InterPro" id="IPR006311">
    <property type="entry name" value="TAT_signal"/>
</dbReference>
<evidence type="ECO:0000256" key="2">
    <source>
        <dbReference type="ARBA" id="ARBA00022837"/>
    </source>
</evidence>
<dbReference type="Gene3D" id="4.10.1080.10">
    <property type="entry name" value="TSP type-3 repeat"/>
    <property type="match status" value="1"/>
</dbReference>
<dbReference type="AlphaFoldDB" id="A0A7X0V9R9"/>
<dbReference type="Proteomes" id="UP000523955">
    <property type="component" value="Unassembled WGS sequence"/>
</dbReference>
<evidence type="ECO:0000313" key="5">
    <source>
        <dbReference type="EMBL" id="MBB6626247.1"/>
    </source>
</evidence>
<protein>
    <submittedName>
        <fullName evidence="5">Thrombospondin type 3 repeat-containing protein</fullName>
    </submittedName>
</protein>
<keyword evidence="1 4" id="KW-0732">Signal</keyword>
<dbReference type="Pfam" id="PF02412">
    <property type="entry name" value="TSP_3"/>
    <property type="match status" value="2"/>
</dbReference>
<dbReference type="InterPro" id="IPR028974">
    <property type="entry name" value="TSP_type-3_rpt"/>
</dbReference>
<feature type="compositionally biased region" description="Basic and acidic residues" evidence="3">
    <location>
        <begin position="257"/>
        <end position="269"/>
    </location>
</feature>
<dbReference type="PANTHER" id="PTHR10199">
    <property type="entry name" value="THROMBOSPONDIN"/>
    <property type="match status" value="1"/>
</dbReference>
<proteinExistence type="predicted"/>
<dbReference type="PROSITE" id="PS51318">
    <property type="entry name" value="TAT"/>
    <property type="match status" value="1"/>
</dbReference>
<dbReference type="GO" id="GO:0005509">
    <property type="term" value="F:calcium ion binding"/>
    <property type="evidence" value="ECO:0007669"/>
    <property type="project" value="InterPro"/>
</dbReference>